<dbReference type="EMBL" id="JACVVK020000131">
    <property type="protein sequence ID" value="KAK7489997.1"/>
    <property type="molecule type" value="Genomic_DNA"/>
</dbReference>
<evidence type="ECO:0000313" key="2">
    <source>
        <dbReference type="Proteomes" id="UP001519460"/>
    </source>
</evidence>
<accession>A0ABD0KSA8</accession>
<keyword evidence="2" id="KW-1185">Reference proteome</keyword>
<reference evidence="1 2" key="1">
    <citation type="journal article" date="2023" name="Sci. Data">
        <title>Genome assembly of the Korean intertidal mud-creeper Batillaria attramentaria.</title>
        <authorList>
            <person name="Patra A.K."/>
            <person name="Ho P.T."/>
            <person name="Jun S."/>
            <person name="Lee S.J."/>
            <person name="Kim Y."/>
            <person name="Won Y.J."/>
        </authorList>
    </citation>
    <scope>NUCLEOTIDE SEQUENCE [LARGE SCALE GENOMIC DNA]</scope>
    <source>
        <strain evidence="1">Wonlab-2016</strain>
    </source>
</reference>
<evidence type="ECO:0000313" key="1">
    <source>
        <dbReference type="EMBL" id="KAK7489997.1"/>
    </source>
</evidence>
<dbReference type="AlphaFoldDB" id="A0ABD0KSA8"/>
<gene>
    <name evidence="1" type="ORF">BaRGS_00018697</name>
</gene>
<name>A0ABD0KSA8_9CAEN</name>
<sequence length="157" mass="17643">MTLALQEVDNFLHFDPIMAPDVTAAQLKPESLFDLLSLVKAYSNIQPKAETTFITDTSLPRFMTLSLDPTQKKVHTGFNRQHFKVFETTEQVTVTNAWSDSALIQGTVARGRKRARRVMCDSERCAPLVLNRDWFGEGFATDCTAPLPHALHTTYPS</sequence>
<proteinExistence type="predicted"/>
<protein>
    <submittedName>
        <fullName evidence="1">Uncharacterized protein</fullName>
    </submittedName>
</protein>
<organism evidence="1 2">
    <name type="scientific">Batillaria attramentaria</name>
    <dbReference type="NCBI Taxonomy" id="370345"/>
    <lineage>
        <taxon>Eukaryota</taxon>
        <taxon>Metazoa</taxon>
        <taxon>Spiralia</taxon>
        <taxon>Lophotrochozoa</taxon>
        <taxon>Mollusca</taxon>
        <taxon>Gastropoda</taxon>
        <taxon>Caenogastropoda</taxon>
        <taxon>Sorbeoconcha</taxon>
        <taxon>Cerithioidea</taxon>
        <taxon>Batillariidae</taxon>
        <taxon>Batillaria</taxon>
    </lineage>
</organism>
<comment type="caution">
    <text evidence="1">The sequence shown here is derived from an EMBL/GenBank/DDBJ whole genome shotgun (WGS) entry which is preliminary data.</text>
</comment>
<dbReference type="Proteomes" id="UP001519460">
    <property type="component" value="Unassembled WGS sequence"/>
</dbReference>